<keyword evidence="1" id="KW-1133">Transmembrane helix</keyword>
<keyword evidence="3" id="KW-1185">Reference proteome</keyword>
<sequence>MNGFRKFMMGRYGGDQFGMFLIVFSIVLTIVLMFVPIPFISWLSWIPLVFAIYRMFSRQVEKRQQENYAFLRKWGAVRTWFWNIKNRLKDGKTHRYYKCPKCAQTLRVPKGKGKINITCSKCGTKFVKKT</sequence>
<dbReference type="PATRIC" id="fig|270498.16.peg.1009"/>
<dbReference type="RefSeq" id="WP_046443419.1">
    <property type="nucleotide sequence ID" value="NZ_CAUERS010000024.1"/>
</dbReference>
<evidence type="ECO:0000313" key="2">
    <source>
        <dbReference type="EMBL" id="KKI51181.1"/>
    </source>
</evidence>
<dbReference type="EMBL" id="LAYJ01000088">
    <property type="protein sequence ID" value="KKI51181.1"/>
    <property type="molecule type" value="Genomic_DNA"/>
</dbReference>
<comment type="caution">
    <text evidence="2">The sequence shown here is derived from an EMBL/GenBank/DDBJ whole genome shotgun (WGS) entry which is preliminary data.</text>
</comment>
<proteinExistence type="predicted"/>
<accession>A0A0M2NJN9</accession>
<dbReference type="STRING" id="270498.CHK_1568"/>
<evidence type="ECO:0000313" key="3">
    <source>
        <dbReference type="Proteomes" id="UP000034076"/>
    </source>
</evidence>
<dbReference type="Proteomes" id="UP000034076">
    <property type="component" value="Unassembled WGS sequence"/>
</dbReference>
<protein>
    <recommendedName>
        <fullName evidence="4">Zn-finger containing protein</fullName>
    </recommendedName>
</protein>
<reference evidence="2 3" key="1">
    <citation type="submission" date="2015-04" db="EMBL/GenBank/DDBJ databases">
        <title>Draft genome sequence of bacteremic isolate Catabacter hongkongensis type strain HKU16T.</title>
        <authorList>
            <person name="Lau S.K."/>
            <person name="Teng J.L."/>
            <person name="Huang Y."/>
            <person name="Curreem S.O."/>
            <person name="Tsui S.K."/>
            <person name="Woo P.C."/>
        </authorList>
    </citation>
    <scope>NUCLEOTIDE SEQUENCE [LARGE SCALE GENOMIC DNA]</scope>
    <source>
        <strain evidence="2 3">HKU16</strain>
    </source>
</reference>
<keyword evidence="1" id="KW-0812">Transmembrane</keyword>
<name>A0A0M2NJN9_9FIRM</name>
<organism evidence="2 3">
    <name type="scientific">Christensenella hongkongensis</name>
    <dbReference type="NCBI Taxonomy" id="270498"/>
    <lineage>
        <taxon>Bacteria</taxon>
        <taxon>Bacillati</taxon>
        <taxon>Bacillota</taxon>
        <taxon>Clostridia</taxon>
        <taxon>Christensenellales</taxon>
        <taxon>Christensenellaceae</taxon>
        <taxon>Christensenella</taxon>
    </lineage>
</organism>
<gene>
    <name evidence="2" type="ORF">CHK_1568</name>
</gene>
<feature type="transmembrane region" description="Helical" evidence="1">
    <location>
        <begin position="12"/>
        <end position="33"/>
    </location>
</feature>
<keyword evidence="1" id="KW-0472">Membrane</keyword>
<evidence type="ECO:0000256" key="1">
    <source>
        <dbReference type="SAM" id="Phobius"/>
    </source>
</evidence>
<evidence type="ECO:0008006" key="4">
    <source>
        <dbReference type="Google" id="ProtNLM"/>
    </source>
</evidence>
<dbReference type="AlphaFoldDB" id="A0A0M2NJN9"/>
<dbReference type="OrthoDB" id="3174166at2"/>